<keyword evidence="4" id="KW-0130">Cell adhesion</keyword>
<keyword evidence="8" id="KW-1185">Reference proteome</keyword>
<dbReference type="AlphaFoldDB" id="A0A3P8X0R9"/>
<evidence type="ECO:0000313" key="7">
    <source>
        <dbReference type="Ensembl" id="ENSCSEP00000032599.1"/>
    </source>
</evidence>
<dbReference type="GO" id="GO:0007160">
    <property type="term" value="P:cell-matrix adhesion"/>
    <property type="evidence" value="ECO:0007669"/>
    <property type="project" value="TreeGrafter"/>
</dbReference>
<keyword evidence="6" id="KW-0325">Glycoprotein</keyword>
<comment type="subcellular location">
    <subcellularLocation>
        <location evidence="1">Membrane</location>
    </subcellularLocation>
</comment>
<organism evidence="7 8">
    <name type="scientific">Cynoglossus semilaevis</name>
    <name type="common">Tongue sole</name>
    <dbReference type="NCBI Taxonomy" id="244447"/>
    <lineage>
        <taxon>Eukaryota</taxon>
        <taxon>Metazoa</taxon>
        <taxon>Chordata</taxon>
        <taxon>Craniata</taxon>
        <taxon>Vertebrata</taxon>
        <taxon>Euteleostomi</taxon>
        <taxon>Actinopterygii</taxon>
        <taxon>Neopterygii</taxon>
        <taxon>Teleostei</taxon>
        <taxon>Neoteleostei</taxon>
        <taxon>Acanthomorphata</taxon>
        <taxon>Carangaria</taxon>
        <taxon>Pleuronectiformes</taxon>
        <taxon>Pleuronectoidei</taxon>
        <taxon>Cynoglossidae</taxon>
        <taxon>Cynoglossinae</taxon>
        <taxon>Cynoglossus</taxon>
    </lineage>
</organism>
<evidence type="ECO:0000256" key="4">
    <source>
        <dbReference type="ARBA" id="ARBA00022889"/>
    </source>
</evidence>
<dbReference type="GO" id="GO:0009986">
    <property type="term" value="C:cell surface"/>
    <property type="evidence" value="ECO:0007669"/>
    <property type="project" value="TreeGrafter"/>
</dbReference>
<keyword evidence="5" id="KW-0472">Membrane</keyword>
<dbReference type="InParanoid" id="A0A3P8X0R9"/>
<evidence type="ECO:0000256" key="5">
    <source>
        <dbReference type="ARBA" id="ARBA00023136"/>
    </source>
</evidence>
<evidence type="ECO:0000256" key="2">
    <source>
        <dbReference type="ARBA" id="ARBA00011016"/>
    </source>
</evidence>
<sequence length="474" mass="53727">CLCVCSVSSDVLQGFTCTGVRNVKKVKVKKLVKACRRKGKKDKKTKKVKLLTCMLFYIKGESDATDFQLYPHDVLLYYEYVVFDKCRFYFEELSEADFSVFSDDLSYKRRKLFDNAVQCLDITNTSLSEDSVKVLGNMCCFLEPRYIQNSNPQILEVLKTCSDLSDEQALAVQNLLLSGKTQYGEPSVWNGETLTNLEILPLYMDSDFFDKFDKVSATWQQESDNSTRLPVNISDLTFHSSPYSEQKTKYYFLKKFLKIYKKKDVAEECTVGNITQVTVNDNAFTLLYDDAQFNACLTATVVKDNLQAITETVDEEERLRIVLSKLYEVRGKLLDVQLLGAAARVATVSQINKWTITQIDTLSGLMDPEDGEWDPSLVISKYLSTEGNQLGSAELNTIGGTNLCSLDRSLTLIVFLRHREADALDLSNCTAEQKKVLFNTAKLAFTSTTRSTEPVSSYQLLKSYTGRHTHNDYI</sequence>
<dbReference type="OMA" id="NMWNITQ"/>
<protein>
    <recommendedName>
        <fullName evidence="9">Mesothelin a</fullName>
    </recommendedName>
</protein>
<dbReference type="GeneTree" id="ENSGT00950000182957"/>
<dbReference type="Proteomes" id="UP000265120">
    <property type="component" value="Chromosome 9"/>
</dbReference>
<dbReference type="Pfam" id="PF06060">
    <property type="entry name" value="Mesothelin"/>
    <property type="match status" value="1"/>
</dbReference>
<name>A0A3P8X0R9_CYNSE</name>
<evidence type="ECO:0000256" key="3">
    <source>
        <dbReference type="ARBA" id="ARBA00022729"/>
    </source>
</evidence>
<dbReference type="STRING" id="244447.ENSCSEP00000032599"/>
<reference evidence="7" key="3">
    <citation type="submission" date="2025-09" db="UniProtKB">
        <authorList>
            <consortium name="Ensembl"/>
        </authorList>
    </citation>
    <scope>IDENTIFICATION</scope>
</reference>
<reference evidence="7 8" key="1">
    <citation type="journal article" date="2014" name="Nat. Genet.">
        <title>Whole-genome sequence of a flatfish provides insights into ZW sex chromosome evolution and adaptation to a benthic lifestyle.</title>
        <authorList>
            <person name="Chen S."/>
            <person name="Zhang G."/>
            <person name="Shao C."/>
            <person name="Huang Q."/>
            <person name="Liu G."/>
            <person name="Zhang P."/>
            <person name="Song W."/>
            <person name="An N."/>
            <person name="Chalopin D."/>
            <person name="Volff J.N."/>
            <person name="Hong Y."/>
            <person name="Li Q."/>
            <person name="Sha Z."/>
            <person name="Zhou H."/>
            <person name="Xie M."/>
            <person name="Yu Q."/>
            <person name="Liu Y."/>
            <person name="Xiang H."/>
            <person name="Wang N."/>
            <person name="Wu K."/>
            <person name="Yang C."/>
            <person name="Zhou Q."/>
            <person name="Liao X."/>
            <person name="Yang L."/>
            <person name="Hu Q."/>
            <person name="Zhang J."/>
            <person name="Meng L."/>
            <person name="Jin L."/>
            <person name="Tian Y."/>
            <person name="Lian J."/>
            <person name="Yang J."/>
            <person name="Miao G."/>
            <person name="Liu S."/>
            <person name="Liang Z."/>
            <person name="Yan F."/>
            <person name="Li Y."/>
            <person name="Sun B."/>
            <person name="Zhang H."/>
            <person name="Zhang J."/>
            <person name="Zhu Y."/>
            <person name="Du M."/>
            <person name="Zhao Y."/>
            <person name="Schartl M."/>
            <person name="Tang Q."/>
            <person name="Wang J."/>
        </authorList>
    </citation>
    <scope>NUCLEOTIDE SEQUENCE</scope>
</reference>
<dbReference type="GO" id="GO:0016020">
    <property type="term" value="C:membrane"/>
    <property type="evidence" value="ECO:0007669"/>
    <property type="project" value="UniProtKB-SubCell"/>
</dbReference>
<evidence type="ECO:0000313" key="8">
    <source>
        <dbReference type="Proteomes" id="UP000265120"/>
    </source>
</evidence>
<dbReference type="PANTHER" id="PTHR23412:SF6">
    <property type="entry name" value="MESOTHELIN"/>
    <property type="match status" value="1"/>
</dbReference>
<accession>A0A3P8X0R9</accession>
<reference evidence="7" key="2">
    <citation type="submission" date="2025-08" db="UniProtKB">
        <authorList>
            <consortium name="Ensembl"/>
        </authorList>
    </citation>
    <scope>IDENTIFICATION</scope>
</reference>
<dbReference type="InterPro" id="IPR010335">
    <property type="entry name" value="Mesothelin"/>
</dbReference>
<dbReference type="PANTHER" id="PTHR23412">
    <property type="entry name" value="STEREOCILIN RELATED"/>
    <property type="match status" value="1"/>
</dbReference>
<keyword evidence="3" id="KW-0732">Signal</keyword>
<dbReference type="InterPro" id="IPR026664">
    <property type="entry name" value="Stereocilin-rel"/>
</dbReference>
<evidence type="ECO:0008006" key="9">
    <source>
        <dbReference type="Google" id="ProtNLM"/>
    </source>
</evidence>
<proteinExistence type="inferred from homology"/>
<comment type="similarity">
    <text evidence="2">Belongs to the mesothelin family.</text>
</comment>
<dbReference type="Ensembl" id="ENSCSET00000033020.1">
    <property type="protein sequence ID" value="ENSCSEP00000032599.1"/>
    <property type="gene ID" value="ENSCSEG00000020914.1"/>
</dbReference>
<evidence type="ECO:0000256" key="1">
    <source>
        <dbReference type="ARBA" id="ARBA00004370"/>
    </source>
</evidence>
<evidence type="ECO:0000256" key="6">
    <source>
        <dbReference type="ARBA" id="ARBA00023180"/>
    </source>
</evidence>